<reference evidence="2 3" key="1">
    <citation type="submission" date="2014-04" db="EMBL/GenBank/DDBJ databases">
        <authorList>
            <consortium name="DOE Joint Genome Institute"/>
            <person name="Kuo A."/>
            <person name="Tarkka M."/>
            <person name="Buscot F."/>
            <person name="Kohler A."/>
            <person name="Nagy L.G."/>
            <person name="Floudas D."/>
            <person name="Copeland A."/>
            <person name="Barry K.W."/>
            <person name="Cichocki N."/>
            <person name="Veneault-Fourrey C."/>
            <person name="LaButti K."/>
            <person name="Lindquist E.A."/>
            <person name="Lipzen A."/>
            <person name="Lundell T."/>
            <person name="Morin E."/>
            <person name="Murat C."/>
            <person name="Sun H."/>
            <person name="Tunlid A."/>
            <person name="Henrissat B."/>
            <person name="Grigoriev I.V."/>
            <person name="Hibbett D.S."/>
            <person name="Martin F."/>
            <person name="Nordberg H.P."/>
            <person name="Cantor M.N."/>
            <person name="Hua S.X."/>
        </authorList>
    </citation>
    <scope>NUCLEOTIDE SEQUENCE [LARGE SCALE GENOMIC DNA]</scope>
    <source>
        <strain evidence="2 3">F 1598</strain>
    </source>
</reference>
<proteinExistence type="predicted"/>
<dbReference type="HOGENOM" id="CLU_1533151_0_0_1"/>
<feature type="region of interest" description="Disordered" evidence="1">
    <location>
        <begin position="1"/>
        <end position="32"/>
    </location>
</feature>
<organism evidence="2 3">
    <name type="scientific">Piloderma croceum (strain F 1598)</name>
    <dbReference type="NCBI Taxonomy" id="765440"/>
    <lineage>
        <taxon>Eukaryota</taxon>
        <taxon>Fungi</taxon>
        <taxon>Dikarya</taxon>
        <taxon>Basidiomycota</taxon>
        <taxon>Agaricomycotina</taxon>
        <taxon>Agaricomycetes</taxon>
        <taxon>Agaricomycetidae</taxon>
        <taxon>Atheliales</taxon>
        <taxon>Atheliaceae</taxon>
        <taxon>Piloderma</taxon>
    </lineage>
</organism>
<evidence type="ECO:0000313" key="3">
    <source>
        <dbReference type="Proteomes" id="UP000054166"/>
    </source>
</evidence>
<gene>
    <name evidence="2" type="ORF">PILCRDRAFT_9289</name>
</gene>
<evidence type="ECO:0000256" key="1">
    <source>
        <dbReference type="SAM" id="MobiDB-lite"/>
    </source>
</evidence>
<dbReference type="EMBL" id="KN833002">
    <property type="protein sequence ID" value="KIM80863.1"/>
    <property type="molecule type" value="Genomic_DNA"/>
</dbReference>
<dbReference type="AlphaFoldDB" id="A0A0C3B3U0"/>
<dbReference type="InParanoid" id="A0A0C3B3U0"/>
<protein>
    <submittedName>
        <fullName evidence="2">Uncharacterized protein</fullName>
    </submittedName>
</protein>
<feature type="compositionally biased region" description="Pro residues" evidence="1">
    <location>
        <begin position="1"/>
        <end position="14"/>
    </location>
</feature>
<reference evidence="3" key="2">
    <citation type="submission" date="2015-01" db="EMBL/GenBank/DDBJ databases">
        <title>Evolutionary Origins and Diversification of the Mycorrhizal Mutualists.</title>
        <authorList>
            <consortium name="DOE Joint Genome Institute"/>
            <consortium name="Mycorrhizal Genomics Consortium"/>
            <person name="Kohler A."/>
            <person name="Kuo A."/>
            <person name="Nagy L.G."/>
            <person name="Floudas D."/>
            <person name="Copeland A."/>
            <person name="Barry K.W."/>
            <person name="Cichocki N."/>
            <person name="Veneault-Fourrey C."/>
            <person name="LaButti K."/>
            <person name="Lindquist E.A."/>
            <person name="Lipzen A."/>
            <person name="Lundell T."/>
            <person name="Morin E."/>
            <person name="Murat C."/>
            <person name="Riley R."/>
            <person name="Ohm R."/>
            <person name="Sun H."/>
            <person name="Tunlid A."/>
            <person name="Henrissat B."/>
            <person name="Grigoriev I.V."/>
            <person name="Hibbett D.S."/>
            <person name="Martin F."/>
        </authorList>
    </citation>
    <scope>NUCLEOTIDE SEQUENCE [LARGE SCALE GENOMIC DNA]</scope>
    <source>
        <strain evidence="3">F 1598</strain>
    </source>
</reference>
<feature type="region of interest" description="Disordered" evidence="1">
    <location>
        <begin position="108"/>
        <end position="145"/>
    </location>
</feature>
<accession>A0A0C3B3U0</accession>
<dbReference type="Proteomes" id="UP000054166">
    <property type="component" value="Unassembled WGS sequence"/>
</dbReference>
<evidence type="ECO:0000313" key="2">
    <source>
        <dbReference type="EMBL" id="KIM80863.1"/>
    </source>
</evidence>
<feature type="compositionally biased region" description="Basic and acidic residues" evidence="1">
    <location>
        <begin position="108"/>
        <end position="129"/>
    </location>
</feature>
<dbReference type="OrthoDB" id="2675274at2759"/>
<sequence length="175" mass="19252">MSLTPPHPSPPPRPASLKSGLGRSHSLRLPSKLVDIPVPPSLAQSPYLTSPHSIFRRALSNPPVPSQEDEEWLRDTVPLSWKGRDVQATLGAAKSLLSGMVVVVRRQEEQDSTLRGRSSERVKEERKISDSMSSPPLVRTRLPKAAIPARTSNWIQRTTAVAPPRSITANSLRHN</sequence>
<keyword evidence="3" id="KW-1185">Reference proteome</keyword>
<name>A0A0C3B3U0_PILCF</name>